<dbReference type="Pfam" id="PF00300">
    <property type="entry name" value="His_Phos_1"/>
    <property type="match status" value="1"/>
</dbReference>
<gene>
    <name evidence="1" type="ordered locus">AciX9_0968</name>
</gene>
<dbReference type="EMBL" id="CP002480">
    <property type="protein sequence ID" value="ADW68035.1"/>
    <property type="molecule type" value="Genomic_DNA"/>
</dbReference>
<evidence type="ECO:0000313" key="1">
    <source>
        <dbReference type="EMBL" id="ADW68035.1"/>
    </source>
</evidence>
<keyword evidence="2" id="KW-1185">Reference proteome</keyword>
<dbReference type="OrthoDB" id="129269at2"/>
<accession>E8X2A3</accession>
<evidence type="ECO:0000313" key="2">
    <source>
        <dbReference type="Proteomes" id="UP000000343"/>
    </source>
</evidence>
<protein>
    <submittedName>
        <fullName evidence="1">Putative phosphohistidine phosphatase, SixA</fullName>
    </submittedName>
</protein>
<dbReference type="PaxDb" id="1198114-AciX9_0968"/>
<dbReference type="SUPFAM" id="SSF53254">
    <property type="entry name" value="Phosphoglycerate mutase-like"/>
    <property type="match status" value="1"/>
</dbReference>
<dbReference type="SMART" id="SM00855">
    <property type="entry name" value="PGAM"/>
    <property type="match status" value="1"/>
</dbReference>
<organism evidence="2">
    <name type="scientific">Granulicella tundricola (strain ATCC BAA-1859 / DSM 23138 / MP5ACTX9)</name>
    <dbReference type="NCBI Taxonomy" id="1198114"/>
    <lineage>
        <taxon>Bacteria</taxon>
        <taxon>Pseudomonadati</taxon>
        <taxon>Acidobacteriota</taxon>
        <taxon>Terriglobia</taxon>
        <taxon>Terriglobales</taxon>
        <taxon>Acidobacteriaceae</taxon>
        <taxon>Granulicella</taxon>
    </lineage>
</organism>
<name>E8X2A3_GRATM</name>
<reference evidence="2" key="1">
    <citation type="submission" date="2011-01" db="EMBL/GenBank/DDBJ databases">
        <title>Complete sequence of chromosome of Acidobacterium sp. MP5ACTX9.</title>
        <authorList>
            <consortium name="US DOE Joint Genome Institute"/>
            <person name="Lucas S."/>
            <person name="Copeland A."/>
            <person name="Lapidus A."/>
            <person name="Cheng J.-F."/>
            <person name="Goodwin L."/>
            <person name="Pitluck S."/>
            <person name="Teshima H."/>
            <person name="Detter J.C."/>
            <person name="Han C."/>
            <person name="Tapia R."/>
            <person name="Land M."/>
            <person name="Hauser L."/>
            <person name="Kyrpides N."/>
            <person name="Ivanova N."/>
            <person name="Ovchinnikova G."/>
            <person name="Pagani I."/>
            <person name="Rawat S.R."/>
            <person name="Mannisto M."/>
            <person name="Haggblom M.M."/>
            <person name="Woyke T."/>
        </authorList>
    </citation>
    <scope>NUCLEOTIDE SEQUENCE [LARGE SCALE GENOMIC DNA]</scope>
    <source>
        <strain evidence="2">MP5ACTX9</strain>
    </source>
</reference>
<dbReference type="RefSeq" id="WP_013579359.1">
    <property type="nucleotide sequence ID" value="NC_015064.1"/>
</dbReference>
<sequence>MNLFILRHASAGTKRVNPLLDLKRPLDKEGKQHCLQLAHTLNALKINFDLVVSSPLKRALQTAQLVATETGYEAKILLSNGLAPEATVADFERLLTECRGRENLLLVGHNPNLQQFLSSLLVRQAAQPAPGQETAPKIRLRKGSLARLSITRGPATLQSLLDPRTIRALYATSTKSSRRKTSRK</sequence>
<dbReference type="CDD" id="cd07067">
    <property type="entry name" value="HP_PGM_like"/>
    <property type="match status" value="1"/>
</dbReference>
<dbReference type="InterPro" id="IPR013078">
    <property type="entry name" value="His_Pase_superF_clade-1"/>
</dbReference>
<dbReference type="KEGG" id="acm:AciX9_0968"/>
<proteinExistence type="predicted"/>
<dbReference type="HOGENOM" id="CLU_084603_3_1_0"/>
<dbReference type="Gene3D" id="3.40.50.1240">
    <property type="entry name" value="Phosphoglycerate mutase-like"/>
    <property type="match status" value="1"/>
</dbReference>
<dbReference type="Proteomes" id="UP000000343">
    <property type="component" value="Chromosome"/>
</dbReference>
<dbReference type="InterPro" id="IPR029033">
    <property type="entry name" value="His_PPase_superfam"/>
</dbReference>
<dbReference type="AlphaFoldDB" id="E8X2A3"/>
<dbReference type="STRING" id="1198114.AciX9_0968"/>
<dbReference type="eggNOG" id="COG2062">
    <property type="taxonomic scope" value="Bacteria"/>
</dbReference>